<gene>
    <name evidence="2" type="ORF">A7K95_07010</name>
</gene>
<evidence type="ECO:0000313" key="2">
    <source>
        <dbReference type="EMBL" id="OAD64026.1"/>
    </source>
</evidence>
<comment type="caution">
    <text evidence="2">The sequence shown here is derived from an EMBL/GenBank/DDBJ whole genome shotgun (WGS) entry which is preliminary data.</text>
</comment>
<accession>A0ABX2UFN6</accession>
<organism evidence="2 3">
    <name type="scientific">Pediococcus parvulus</name>
    <dbReference type="NCBI Taxonomy" id="54062"/>
    <lineage>
        <taxon>Bacteria</taxon>
        <taxon>Bacillati</taxon>
        <taxon>Bacillota</taxon>
        <taxon>Bacilli</taxon>
        <taxon>Lactobacillales</taxon>
        <taxon>Lactobacillaceae</taxon>
        <taxon>Pediococcus</taxon>
    </lineage>
</organism>
<evidence type="ECO:0000313" key="3">
    <source>
        <dbReference type="Proteomes" id="UP000077280"/>
    </source>
</evidence>
<feature type="compositionally biased region" description="Basic and acidic residues" evidence="1">
    <location>
        <begin position="176"/>
        <end position="185"/>
    </location>
</feature>
<evidence type="ECO:0000256" key="1">
    <source>
        <dbReference type="SAM" id="MobiDB-lite"/>
    </source>
</evidence>
<dbReference type="Proteomes" id="UP000077280">
    <property type="component" value="Unassembled WGS sequence"/>
</dbReference>
<dbReference type="EMBL" id="LXND01000048">
    <property type="protein sequence ID" value="OAD64026.1"/>
    <property type="molecule type" value="Genomic_DNA"/>
</dbReference>
<proteinExistence type="predicted"/>
<name>A0ABX2UFN6_9LACO</name>
<reference evidence="2 3" key="1">
    <citation type="submission" date="2016-05" db="EMBL/GenBank/DDBJ databases">
        <title>Draft genome sequence of Pediococcus parvulus 2.6, a probiotic beta-glucan producer strain.</title>
        <authorList>
            <person name="Mohedano M.L."/>
            <person name="Perez-Ramos A."/>
            <person name="Duenas M.T."/>
            <person name="Lamontanara A."/>
            <person name="Orru L."/>
            <person name="Spano G."/>
            <person name="Capozzi V."/>
            <person name="Lopez P."/>
        </authorList>
    </citation>
    <scope>NUCLEOTIDE SEQUENCE [LARGE SCALE GENOMIC DNA]</scope>
    <source>
        <strain evidence="2 3">2.6</strain>
    </source>
</reference>
<keyword evidence="3" id="KW-1185">Reference proteome</keyword>
<feature type="region of interest" description="Disordered" evidence="1">
    <location>
        <begin position="176"/>
        <end position="204"/>
    </location>
</feature>
<dbReference type="RefSeq" id="WP_068806592.1">
    <property type="nucleotide sequence ID" value="NZ_LXND01000048.1"/>
</dbReference>
<protein>
    <submittedName>
        <fullName evidence="2">Uncharacterized protein</fullName>
    </submittedName>
</protein>
<sequence>MKIENWQDVDEHLVVDNDKAIIVKDSKLLDNPEALKTEMQRSGKPVREVRSKLVQKSVKSRVKTDPIKISGWFDRKHESDNAQKAEKLVSNKPTHQYKQIKNEMTFFGESFLEGFLGFYGLEVDNALGRYEHNLHVLETQELGSSEKEYYLAQVKSGELKQVTKNLPNREIAEEELNKFYQREPEETQAEQIQLRTSEDDRKEE</sequence>